<name>A0A556QPX7_9BACT</name>
<accession>A0A556QPX7</accession>
<reference evidence="1 2" key="1">
    <citation type="submission" date="2019-07" db="EMBL/GenBank/DDBJ databases">
        <title>Description of 53C-WASEF.</title>
        <authorList>
            <person name="Pitt A."/>
            <person name="Hahn M.W."/>
        </authorList>
    </citation>
    <scope>NUCLEOTIDE SEQUENCE [LARGE SCALE GENOMIC DNA]</scope>
    <source>
        <strain evidence="1 2">53C-WASEF</strain>
    </source>
</reference>
<sequence length="342" mass="38887">MSAHAESISESRGVIIWTSLLPDPPEPDLVERFGVFPLEFHHSALHAGFDLVRGDTLPLLRAALRAARAQGRKVMIFVYSLRPYDVLALALYAHTVPIVIYYQNIAPALLPWRKRLFVTYALRRARLVLVQDTRRLASFSREQGAHRTRFFPWIVDDVFFKPVPGIKHTKTLFVPGDRGRLDDLVIEIARRTGRHIVRVSRYYPPRELAAYQACELIDLRYYVRWETLLHLYQETAMVLNVTDDAETSAGMTSFLEGLAMNALVLTPAGHSSAGYEFADGFKPYITIAQPRSVDAWVEAIEAADRHPRDWPAGRTPRDLFLQLSGMAASSQRWRELFAEVTA</sequence>
<dbReference type="Proteomes" id="UP000315648">
    <property type="component" value="Unassembled WGS sequence"/>
</dbReference>
<dbReference type="EMBL" id="VMBG01000001">
    <property type="protein sequence ID" value="TSJ78687.1"/>
    <property type="molecule type" value="Genomic_DNA"/>
</dbReference>
<evidence type="ECO:0008006" key="3">
    <source>
        <dbReference type="Google" id="ProtNLM"/>
    </source>
</evidence>
<evidence type="ECO:0000313" key="1">
    <source>
        <dbReference type="EMBL" id="TSJ78687.1"/>
    </source>
</evidence>
<organism evidence="1 2">
    <name type="scientific">Rariglobus hedericola</name>
    <dbReference type="NCBI Taxonomy" id="2597822"/>
    <lineage>
        <taxon>Bacteria</taxon>
        <taxon>Pseudomonadati</taxon>
        <taxon>Verrucomicrobiota</taxon>
        <taxon>Opitutia</taxon>
        <taxon>Opitutales</taxon>
        <taxon>Opitutaceae</taxon>
        <taxon>Rariglobus</taxon>
    </lineage>
</organism>
<protein>
    <recommendedName>
        <fullName evidence="3">Glycosyltransferase family 4 protein</fullName>
    </recommendedName>
</protein>
<dbReference type="OrthoDB" id="9818815at2"/>
<dbReference type="RefSeq" id="WP_144229028.1">
    <property type="nucleotide sequence ID" value="NZ_CBCRVV010000002.1"/>
</dbReference>
<evidence type="ECO:0000313" key="2">
    <source>
        <dbReference type="Proteomes" id="UP000315648"/>
    </source>
</evidence>
<keyword evidence="2" id="KW-1185">Reference proteome</keyword>
<comment type="caution">
    <text evidence="1">The sequence shown here is derived from an EMBL/GenBank/DDBJ whole genome shotgun (WGS) entry which is preliminary data.</text>
</comment>
<gene>
    <name evidence="1" type="ORF">FPL22_05110</name>
</gene>
<dbReference type="AlphaFoldDB" id="A0A556QPX7"/>
<proteinExistence type="predicted"/>